<feature type="domain" description="DUF1659" evidence="1">
    <location>
        <begin position="4"/>
        <end position="69"/>
    </location>
</feature>
<accession>A0A285SEX8</accession>
<keyword evidence="3" id="KW-1185">Reference proteome</keyword>
<gene>
    <name evidence="2" type="ORF">SAMN05880501_104215</name>
</gene>
<sequence length="72" mass="7929">MAAYNFDSASVKLVFVSGMDEFGKPVFTSKTYQNLRPDVQPEQLSSVVYAIAGLCQNPLNDVKRIVSESVDL</sequence>
<dbReference type="OrthoDB" id="48766at2"/>
<reference evidence="3" key="1">
    <citation type="submission" date="2017-08" db="EMBL/GenBank/DDBJ databases">
        <authorList>
            <person name="Varghese N."/>
            <person name="Submissions S."/>
        </authorList>
    </citation>
    <scope>NUCLEOTIDE SEQUENCE [LARGE SCALE GENOMIC DNA]</scope>
    <source>
        <strain evidence="3">JC22</strain>
    </source>
</reference>
<dbReference type="EMBL" id="OBMQ01000004">
    <property type="protein sequence ID" value="SOC06225.1"/>
    <property type="molecule type" value="Genomic_DNA"/>
</dbReference>
<dbReference type="InterPro" id="IPR012454">
    <property type="entry name" value="DUF1659"/>
</dbReference>
<dbReference type="Proteomes" id="UP000219636">
    <property type="component" value="Unassembled WGS sequence"/>
</dbReference>
<evidence type="ECO:0000313" key="2">
    <source>
        <dbReference type="EMBL" id="SOC06225.1"/>
    </source>
</evidence>
<name>A0A285SEX8_9BACL</name>
<protein>
    <submittedName>
        <fullName evidence="2">Uncharacterized protein DUF1659</fullName>
    </submittedName>
</protein>
<dbReference type="RefSeq" id="WP_097073164.1">
    <property type="nucleotide sequence ID" value="NZ_OBMQ01000004.1"/>
</dbReference>
<evidence type="ECO:0000259" key="1">
    <source>
        <dbReference type="Pfam" id="PF07872"/>
    </source>
</evidence>
<evidence type="ECO:0000313" key="3">
    <source>
        <dbReference type="Proteomes" id="UP000219636"/>
    </source>
</evidence>
<dbReference type="AlphaFoldDB" id="A0A285SEX8"/>
<proteinExistence type="predicted"/>
<organism evidence="2 3">
    <name type="scientific">Ureibacillus xyleni</name>
    <dbReference type="NCBI Taxonomy" id="614648"/>
    <lineage>
        <taxon>Bacteria</taxon>
        <taxon>Bacillati</taxon>
        <taxon>Bacillota</taxon>
        <taxon>Bacilli</taxon>
        <taxon>Bacillales</taxon>
        <taxon>Caryophanaceae</taxon>
        <taxon>Ureibacillus</taxon>
    </lineage>
</organism>
<dbReference type="Pfam" id="PF07872">
    <property type="entry name" value="DUF1659"/>
    <property type="match status" value="1"/>
</dbReference>